<dbReference type="GO" id="GO:0012505">
    <property type="term" value="C:endomembrane system"/>
    <property type="evidence" value="ECO:0007669"/>
    <property type="project" value="TreeGrafter"/>
</dbReference>
<evidence type="ECO:0000256" key="1">
    <source>
        <dbReference type="ARBA" id="ARBA00004211"/>
    </source>
</evidence>
<reference evidence="6 7" key="1">
    <citation type="submission" date="2015-09" db="EMBL/GenBank/DDBJ databases">
        <title>Draft genome of the parasitic nematode Teladorsagia circumcincta isolate WARC Sus (inbred).</title>
        <authorList>
            <person name="Mitreva M."/>
        </authorList>
    </citation>
    <scope>NUCLEOTIDE SEQUENCE [LARGE SCALE GENOMIC DNA]</scope>
    <source>
        <strain evidence="6 7">S</strain>
    </source>
</reference>
<dbReference type="EMBL" id="KZ345404">
    <property type="protein sequence ID" value="PIO73694.1"/>
    <property type="molecule type" value="Genomic_DNA"/>
</dbReference>
<dbReference type="Gene3D" id="1.20.5.110">
    <property type="match status" value="1"/>
</dbReference>
<sequence length="231" mass="26428">MRLDSDKETNEEALLARLRLLFDELSRVFKQFSDDLDEVVKAVNEEFQMKPSTGLAAERAQNQVHENDPKDQPLSRGNEIGDVEKAMQTASTNAMKGESDEKAVLLEVKQRNEDLLLLEKAVSMLNSLHEHLNFLVHTQDTTLNRIDVNISQAAEYTEKVMNDTSQARKLNEEAREKRILVFFLLGLLLFILIVTLITFIRDSVMIYAYRFIVKATVPHPHRSDLLESEGD</sequence>
<dbReference type="PANTHER" id="PTHR19957:SF307">
    <property type="entry name" value="PROTEIN SSO1-RELATED"/>
    <property type="match status" value="1"/>
</dbReference>
<dbReference type="OrthoDB" id="10255013at2759"/>
<evidence type="ECO:0000313" key="6">
    <source>
        <dbReference type="EMBL" id="PIO73694.1"/>
    </source>
</evidence>
<dbReference type="GO" id="GO:0006906">
    <property type="term" value="P:vesicle fusion"/>
    <property type="evidence" value="ECO:0007669"/>
    <property type="project" value="TreeGrafter"/>
</dbReference>
<feature type="domain" description="T-SNARE coiled-coil homology" evidence="5">
    <location>
        <begin position="105"/>
        <end position="167"/>
    </location>
</feature>
<keyword evidence="4" id="KW-0812">Transmembrane</keyword>
<dbReference type="PANTHER" id="PTHR19957">
    <property type="entry name" value="SYNTAXIN"/>
    <property type="match status" value="1"/>
</dbReference>
<dbReference type="SUPFAM" id="SSF47661">
    <property type="entry name" value="t-snare proteins"/>
    <property type="match status" value="1"/>
</dbReference>
<accession>A0A2G9UTY6</accession>
<dbReference type="InterPro" id="IPR000727">
    <property type="entry name" value="T_SNARE_dom"/>
</dbReference>
<dbReference type="PROSITE" id="PS50192">
    <property type="entry name" value="T_SNARE"/>
    <property type="match status" value="1"/>
</dbReference>
<feature type="region of interest" description="Disordered" evidence="3">
    <location>
        <begin position="52"/>
        <end position="78"/>
    </location>
</feature>
<feature type="transmembrane region" description="Helical" evidence="4">
    <location>
        <begin position="179"/>
        <end position="200"/>
    </location>
</feature>
<organism evidence="6 7">
    <name type="scientific">Teladorsagia circumcincta</name>
    <name type="common">Brown stomach worm</name>
    <name type="synonym">Ostertagia circumcincta</name>
    <dbReference type="NCBI Taxonomy" id="45464"/>
    <lineage>
        <taxon>Eukaryota</taxon>
        <taxon>Metazoa</taxon>
        <taxon>Ecdysozoa</taxon>
        <taxon>Nematoda</taxon>
        <taxon>Chromadorea</taxon>
        <taxon>Rhabditida</taxon>
        <taxon>Rhabditina</taxon>
        <taxon>Rhabditomorpha</taxon>
        <taxon>Strongyloidea</taxon>
        <taxon>Trichostrongylidae</taxon>
        <taxon>Teladorsagia</taxon>
    </lineage>
</organism>
<dbReference type="InterPro" id="IPR045242">
    <property type="entry name" value="Syntaxin"/>
</dbReference>
<evidence type="ECO:0000256" key="3">
    <source>
        <dbReference type="SAM" id="MobiDB-lite"/>
    </source>
</evidence>
<evidence type="ECO:0000259" key="5">
    <source>
        <dbReference type="PROSITE" id="PS50192"/>
    </source>
</evidence>
<name>A0A2G9UTY6_TELCI</name>
<dbReference type="GO" id="GO:0031201">
    <property type="term" value="C:SNARE complex"/>
    <property type="evidence" value="ECO:0007669"/>
    <property type="project" value="TreeGrafter"/>
</dbReference>
<dbReference type="GO" id="GO:0006886">
    <property type="term" value="P:intracellular protein transport"/>
    <property type="evidence" value="ECO:0007669"/>
    <property type="project" value="TreeGrafter"/>
</dbReference>
<evidence type="ECO:0000256" key="4">
    <source>
        <dbReference type="SAM" id="Phobius"/>
    </source>
</evidence>
<dbReference type="GO" id="GO:0048278">
    <property type="term" value="P:vesicle docking"/>
    <property type="evidence" value="ECO:0007669"/>
    <property type="project" value="TreeGrafter"/>
</dbReference>
<dbReference type="GO" id="GO:0005886">
    <property type="term" value="C:plasma membrane"/>
    <property type="evidence" value="ECO:0007669"/>
    <property type="project" value="TreeGrafter"/>
</dbReference>
<keyword evidence="7" id="KW-1185">Reference proteome</keyword>
<dbReference type="AlphaFoldDB" id="A0A2G9UTY6"/>
<evidence type="ECO:0000313" key="7">
    <source>
        <dbReference type="Proteomes" id="UP000230423"/>
    </source>
</evidence>
<keyword evidence="4" id="KW-1133">Transmembrane helix</keyword>
<dbReference type="GO" id="GO:0000149">
    <property type="term" value="F:SNARE binding"/>
    <property type="evidence" value="ECO:0007669"/>
    <property type="project" value="TreeGrafter"/>
</dbReference>
<comment type="similarity">
    <text evidence="2">Belongs to the syntaxin family.</text>
</comment>
<dbReference type="GO" id="GO:0006887">
    <property type="term" value="P:exocytosis"/>
    <property type="evidence" value="ECO:0007669"/>
    <property type="project" value="TreeGrafter"/>
</dbReference>
<dbReference type="InterPro" id="IPR010989">
    <property type="entry name" value="SNARE"/>
</dbReference>
<gene>
    <name evidence="6" type="ORF">TELCIR_04324</name>
</gene>
<evidence type="ECO:0000256" key="2">
    <source>
        <dbReference type="ARBA" id="ARBA00009063"/>
    </source>
</evidence>
<proteinExistence type="inferred from homology"/>
<dbReference type="GO" id="GO:0005484">
    <property type="term" value="F:SNAP receptor activity"/>
    <property type="evidence" value="ECO:0007669"/>
    <property type="project" value="TreeGrafter"/>
</dbReference>
<comment type="subcellular location">
    <subcellularLocation>
        <location evidence="1">Membrane</location>
        <topology evidence="1">Single-pass type IV membrane protein</topology>
    </subcellularLocation>
</comment>
<dbReference type="Proteomes" id="UP000230423">
    <property type="component" value="Unassembled WGS sequence"/>
</dbReference>
<keyword evidence="4" id="KW-0472">Membrane</keyword>
<protein>
    <submittedName>
        <fullName evidence="6">SNARE domain protein</fullName>
    </submittedName>
</protein>